<reference evidence="2 3" key="1">
    <citation type="submission" date="2019-02" db="EMBL/GenBank/DDBJ databases">
        <title>Genomic Encyclopedia of Type Strains, Phase IV (KMG-IV): sequencing the most valuable type-strain genomes for metagenomic binning, comparative biology and taxonomic classification.</title>
        <authorList>
            <person name="Goeker M."/>
        </authorList>
    </citation>
    <scope>NUCLEOTIDE SEQUENCE [LARGE SCALE GENOMIC DNA]</scope>
    <source>
        <strain evidence="2 3">DSM 23814</strain>
    </source>
</reference>
<accession>A0A4Q7VBU6</accession>
<feature type="region of interest" description="Disordered" evidence="1">
    <location>
        <begin position="1"/>
        <end position="32"/>
    </location>
</feature>
<gene>
    <name evidence="2" type="ORF">EV681_4194</name>
</gene>
<dbReference type="EMBL" id="SHKO01000004">
    <property type="protein sequence ID" value="RZT92282.1"/>
    <property type="molecule type" value="Genomic_DNA"/>
</dbReference>
<proteinExistence type="predicted"/>
<evidence type="ECO:0000313" key="3">
    <source>
        <dbReference type="Proteomes" id="UP000293398"/>
    </source>
</evidence>
<organism evidence="2 3">
    <name type="scientific">Advenella incenata</name>
    <dbReference type="NCBI Taxonomy" id="267800"/>
    <lineage>
        <taxon>Bacteria</taxon>
        <taxon>Pseudomonadati</taxon>
        <taxon>Pseudomonadota</taxon>
        <taxon>Betaproteobacteria</taxon>
        <taxon>Burkholderiales</taxon>
        <taxon>Alcaligenaceae</taxon>
    </lineage>
</organism>
<evidence type="ECO:0000256" key="1">
    <source>
        <dbReference type="SAM" id="MobiDB-lite"/>
    </source>
</evidence>
<evidence type="ECO:0000313" key="2">
    <source>
        <dbReference type="EMBL" id="RZT92282.1"/>
    </source>
</evidence>
<protein>
    <submittedName>
        <fullName evidence="2">Uncharacterized protein</fullName>
    </submittedName>
</protein>
<dbReference type="Proteomes" id="UP000293398">
    <property type="component" value="Unassembled WGS sequence"/>
</dbReference>
<keyword evidence="3" id="KW-1185">Reference proteome</keyword>
<name>A0A4Q7VBU6_9BURK</name>
<comment type="caution">
    <text evidence="2">The sequence shown here is derived from an EMBL/GenBank/DDBJ whole genome shotgun (WGS) entry which is preliminary data.</text>
</comment>
<sequence>MVSGAPTRRSCRPGQKVPLKGTQSLQKRSSSSRTSIARSAAFVFTLVMLSNLAMPSALARNYPCSGSKGGISHCQGKTFICNDGSVSGSKKYCSAPQGNGNTSAAQLFSNNRNMTPSVKKDTGCRCRSGNYCTGPRGGQFCYSDSGRKSYLRK</sequence>
<dbReference type="AlphaFoldDB" id="A0A4Q7VBU6"/>